<gene>
    <name evidence="2" type="ORF">HG537_0D05580</name>
</gene>
<feature type="transmembrane region" description="Helical" evidence="1">
    <location>
        <begin position="43"/>
        <end position="60"/>
    </location>
</feature>
<dbReference type="EMBL" id="CP059270">
    <property type="protein sequence ID" value="QLQ80557.1"/>
    <property type="molecule type" value="Genomic_DNA"/>
</dbReference>
<keyword evidence="1" id="KW-0472">Membrane</keyword>
<keyword evidence="1" id="KW-0812">Transmembrane</keyword>
<feature type="transmembrane region" description="Helical" evidence="1">
    <location>
        <begin position="66"/>
        <end position="84"/>
    </location>
</feature>
<evidence type="ECO:0000313" key="3">
    <source>
        <dbReference type="Proteomes" id="UP000510647"/>
    </source>
</evidence>
<evidence type="ECO:0000256" key="1">
    <source>
        <dbReference type="SAM" id="Phobius"/>
    </source>
</evidence>
<reference evidence="2 3" key="1">
    <citation type="submission" date="2020-06" db="EMBL/GenBank/DDBJ databases">
        <title>The yeast mating-type switching endonuclease HO is a domesticated member of an unorthodox homing genetic element family.</title>
        <authorList>
            <person name="Coughlan A.Y."/>
            <person name="Lombardi L."/>
            <person name="Braun-Galleani S."/>
            <person name="Martos A.R."/>
            <person name="Galeote V."/>
            <person name="Bigey F."/>
            <person name="Dequin S."/>
            <person name="Byrne K.P."/>
            <person name="Wolfe K.H."/>
        </authorList>
    </citation>
    <scope>NUCLEOTIDE SEQUENCE [LARGE SCALE GENOMIC DNA]</scope>
    <source>
        <strain evidence="2 3">CBS2947</strain>
    </source>
</reference>
<sequence length="155" mass="18316">MTINEHPEQQLEQYIALFLTKLVRIIQIIIPLMAKFSKDHPNVFLFFASALVVYVTWRILCNMMIIIKRLFTVFVILGISFLFLRGFNQVFYSDIPLFYRIITQNQDFELVLTKWTTYLGETSFDHCNVVLGLIKTRIKALFQLIQARTTTARWD</sequence>
<dbReference type="Proteomes" id="UP000510647">
    <property type="component" value="Chromosome 4"/>
</dbReference>
<name>A0A7H9HUX7_9SACH</name>
<organism evidence="2 3">
    <name type="scientific">Torulaspora globosa</name>
    <dbReference type="NCBI Taxonomy" id="48254"/>
    <lineage>
        <taxon>Eukaryota</taxon>
        <taxon>Fungi</taxon>
        <taxon>Dikarya</taxon>
        <taxon>Ascomycota</taxon>
        <taxon>Saccharomycotina</taxon>
        <taxon>Saccharomycetes</taxon>
        <taxon>Saccharomycetales</taxon>
        <taxon>Saccharomycetaceae</taxon>
        <taxon>Torulaspora</taxon>
    </lineage>
</organism>
<feature type="transmembrane region" description="Helical" evidence="1">
    <location>
        <begin position="14"/>
        <end position="34"/>
    </location>
</feature>
<proteinExistence type="predicted"/>
<keyword evidence="3" id="KW-1185">Reference proteome</keyword>
<dbReference type="AlphaFoldDB" id="A0A7H9HUX7"/>
<accession>A0A7H9HUX7</accession>
<dbReference type="OrthoDB" id="4065731at2759"/>
<protein>
    <submittedName>
        <fullName evidence="2">Uncharacterized protein</fullName>
    </submittedName>
</protein>
<evidence type="ECO:0000313" key="2">
    <source>
        <dbReference type="EMBL" id="QLQ80557.1"/>
    </source>
</evidence>
<keyword evidence="1" id="KW-1133">Transmembrane helix</keyword>